<dbReference type="Pfam" id="PF06177">
    <property type="entry name" value="QueT"/>
    <property type="match status" value="1"/>
</dbReference>
<dbReference type="RefSeq" id="WP_147667465.1">
    <property type="nucleotide sequence ID" value="NZ_VDUW01000006.1"/>
</dbReference>
<feature type="transmembrane region" description="Helical" evidence="1">
    <location>
        <begin position="49"/>
        <end position="66"/>
    </location>
</feature>
<evidence type="ECO:0000313" key="3">
    <source>
        <dbReference type="Proteomes" id="UP000321574"/>
    </source>
</evidence>
<dbReference type="EMBL" id="VDUW01000006">
    <property type="protein sequence ID" value="TXL63935.1"/>
    <property type="molecule type" value="Genomic_DNA"/>
</dbReference>
<dbReference type="AlphaFoldDB" id="A0A5C8NSU7"/>
<feature type="transmembrane region" description="Helical" evidence="1">
    <location>
        <begin position="96"/>
        <end position="115"/>
    </location>
</feature>
<keyword evidence="1" id="KW-0812">Transmembrane</keyword>
<keyword evidence="1" id="KW-1133">Transmembrane helix</keyword>
<reference evidence="2 3" key="1">
    <citation type="submission" date="2019-06" db="EMBL/GenBank/DDBJ databases">
        <title>Cerasibacillus sp. nov., isolated from maize field.</title>
        <authorList>
            <person name="Lin S.-Y."/>
            <person name="Tsai C.-F."/>
            <person name="Young C.-C."/>
        </authorList>
    </citation>
    <scope>NUCLEOTIDE SEQUENCE [LARGE SCALE GENOMIC DNA]</scope>
    <source>
        <strain evidence="2 3">CC-CFT480</strain>
    </source>
</reference>
<feature type="transmembrane region" description="Helical" evidence="1">
    <location>
        <begin position="72"/>
        <end position="89"/>
    </location>
</feature>
<proteinExistence type="predicted"/>
<name>A0A5C8NSU7_9BACI</name>
<evidence type="ECO:0000313" key="2">
    <source>
        <dbReference type="EMBL" id="TXL63935.1"/>
    </source>
</evidence>
<dbReference type="PANTHER" id="PTHR40044">
    <property type="entry name" value="INTEGRAL MEMBRANE PROTEIN-RELATED"/>
    <property type="match status" value="1"/>
</dbReference>
<organism evidence="2 3">
    <name type="scientific">Cerasibacillus terrae</name>
    <dbReference type="NCBI Taxonomy" id="2498845"/>
    <lineage>
        <taxon>Bacteria</taxon>
        <taxon>Bacillati</taxon>
        <taxon>Bacillota</taxon>
        <taxon>Bacilli</taxon>
        <taxon>Bacillales</taxon>
        <taxon>Bacillaceae</taxon>
        <taxon>Cerasibacillus</taxon>
    </lineage>
</organism>
<sequence>MKTKVLAINGVIAALYIAISTLIIPIAFGPIQFRIPEIFNHLIVFNKKYFFGIVVGVFITNLFSELGSLDLIFGLAHSILSLLIIILLSRVIKNKWILLFANTFVFTFNMFIIAYELNIAFKLPFLLTWLTTAAGEFIIMAIGMPLMYAMDKKINFKKLID</sequence>
<dbReference type="OrthoDB" id="1706970at2"/>
<evidence type="ECO:0000256" key="1">
    <source>
        <dbReference type="SAM" id="Phobius"/>
    </source>
</evidence>
<accession>A0A5C8NSU7</accession>
<feature type="transmembrane region" description="Helical" evidence="1">
    <location>
        <begin position="127"/>
        <end position="149"/>
    </location>
</feature>
<dbReference type="PIRSF" id="PIRSF031501">
    <property type="entry name" value="QueT"/>
    <property type="match status" value="1"/>
</dbReference>
<gene>
    <name evidence="2" type="ORF">FHP05_09585</name>
</gene>
<dbReference type="Proteomes" id="UP000321574">
    <property type="component" value="Unassembled WGS sequence"/>
</dbReference>
<protein>
    <submittedName>
        <fullName evidence="2">QueT transporter family protein</fullName>
    </submittedName>
</protein>
<feature type="transmembrane region" description="Helical" evidence="1">
    <location>
        <begin position="6"/>
        <end position="28"/>
    </location>
</feature>
<dbReference type="InterPro" id="IPR010387">
    <property type="entry name" value="QueT"/>
</dbReference>
<keyword evidence="1" id="KW-0472">Membrane</keyword>
<comment type="caution">
    <text evidence="2">The sequence shown here is derived from an EMBL/GenBank/DDBJ whole genome shotgun (WGS) entry which is preliminary data.</text>
</comment>
<keyword evidence="3" id="KW-1185">Reference proteome</keyword>
<dbReference type="PANTHER" id="PTHR40044:SF1">
    <property type="entry name" value="INTEGRAL MEMBRANE PROTEIN"/>
    <property type="match status" value="1"/>
</dbReference>